<reference evidence="2" key="1">
    <citation type="submission" date="2022-02" db="EMBL/GenBank/DDBJ databases">
        <authorList>
            <person name="King R."/>
        </authorList>
    </citation>
    <scope>NUCLEOTIDE SEQUENCE</scope>
</reference>
<evidence type="ECO:0000313" key="3">
    <source>
        <dbReference type="Proteomes" id="UP001153321"/>
    </source>
</evidence>
<dbReference type="Proteomes" id="UP001153321">
    <property type="component" value="Chromosome 14"/>
</dbReference>
<feature type="chain" id="PRO_5040505767" evidence="1">
    <location>
        <begin position="23"/>
        <end position="153"/>
    </location>
</feature>
<dbReference type="EMBL" id="LR824545">
    <property type="protein sequence ID" value="CAH1636945.1"/>
    <property type="molecule type" value="Genomic_DNA"/>
</dbReference>
<dbReference type="AlphaFoldDB" id="A0A9P0N0C8"/>
<sequence length="153" mass="16743">MSKLSCIVFCAVAMRLCVFVASEDANSIFHAPIKPIVIDCAKEYGLSEDDIKKNRGLDGLKNLPPCFIRCVLNKLDIINDKGQYDADSGIATIKGLMSNNEYLEKISGVLKECESVNEKSVSDGDAGCERALLGAMCYLDHKTIVSKILFLKC</sequence>
<dbReference type="CDD" id="cd23992">
    <property type="entry name" value="PBP_GOBP"/>
    <property type="match status" value="1"/>
</dbReference>
<dbReference type="Pfam" id="PF01395">
    <property type="entry name" value="PBP_GOBP"/>
    <property type="match status" value="1"/>
</dbReference>
<dbReference type="SUPFAM" id="SSF47565">
    <property type="entry name" value="Insect pheromone/odorant-binding proteins"/>
    <property type="match status" value="1"/>
</dbReference>
<keyword evidence="3" id="KW-1185">Reference proteome</keyword>
<feature type="signal peptide" evidence="1">
    <location>
        <begin position="1"/>
        <end position="22"/>
    </location>
</feature>
<proteinExistence type="predicted"/>
<gene>
    <name evidence="2" type="ORF">SPLIT_LOCUS2306</name>
</gene>
<evidence type="ECO:0000256" key="1">
    <source>
        <dbReference type="SAM" id="SignalP"/>
    </source>
</evidence>
<evidence type="ECO:0000313" key="2">
    <source>
        <dbReference type="EMBL" id="CAH1636945.1"/>
    </source>
</evidence>
<dbReference type="InterPro" id="IPR006170">
    <property type="entry name" value="PBP/GOBP"/>
</dbReference>
<keyword evidence="1" id="KW-0732">Signal</keyword>
<dbReference type="GO" id="GO:0005549">
    <property type="term" value="F:odorant binding"/>
    <property type="evidence" value="ECO:0007669"/>
    <property type="project" value="InterPro"/>
</dbReference>
<organism evidence="2 3">
    <name type="scientific">Spodoptera littoralis</name>
    <name type="common">Egyptian cotton leafworm</name>
    <dbReference type="NCBI Taxonomy" id="7109"/>
    <lineage>
        <taxon>Eukaryota</taxon>
        <taxon>Metazoa</taxon>
        <taxon>Ecdysozoa</taxon>
        <taxon>Arthropoda</taxon>
        <taxon>Hexapoda</taxon>
        <taxon>Insecta</taxon>
        <taxon>Pterygota</taxon>
        <taxon>Neoptera</taxon>
        <taxon>Endopterygota</taxon>
        <taxon>Lepidoptera</taxon>
        <taxon>Glossata</taxon>
        <taxon>Ditrysia</taxon>
        <taxon>Noctuoidea</taxon>
        <taxon>Noctuidae</taxon>
        <taxon>Amphipyrinae</taxon>
        <taxon>Spodoptera</taxon>
    </lineage>
</organism>
<dbReference type="SMART" id="SM00708">
    <property type="entry name" value="PhBP"/>
    <property type="match status" value="1"/>
</dbReference>
<name>A0A9P0N0C8_SPOLI</name>
<protein>
    <submittedName>
        <fullName evidence="2">Uncharacterized protein</fullName>
    </submittedName>
</protein>
<dbReference type="InterPro" id="IPR036728">
    <property type="entry name" value="PBP_GOBP_sf"/>
</dbReference>
<dbReference type="Gene3D" id="1.10.238.20">
    <property type="entry name" value="Pheromone/general odorant binding protein domain"/>
    <property type="match status" value="1"/>
</dbReference>
<accession>A0A9P0N0C8</accession>